<dbReference type="Pfam" id="PF11967">
    <property type="entry name" value="RecO_N"/>
    <property type="match status" value="1"/>
</dbReference>
<reference evidence="9 10" key="1">
    <citation type="submission" date="2020-01" db="EMBL/GenBank/DDBJ databases">
        <authorList>
            <person name="Peng S.Y."/>
            <person name="Li J."/>
            <person name="Wang M."/>
            <person name="Wang L."/>
            <person name="Wang C.Q."/>
            <person name="Wang J.R."/>
        </authorList>
    </citation>
    <scope>NUCLEOTIDE SEQUENCE [LARGE SCALE GENOMIC DNA]</scope>
    <source>
        <strain evidence="9 10">XCT-34</strain>
    </source>
</reference>
<accession>A0ABW9ZIJ6</accession>
<dbReference type="PANTHER" id="PTHR33991:SF1">
    <property type="entry name" value="DNA REPAIR PROTEIN RECO"/>
    <property type="match status" value="1"/>
</dbReference>
<dbReference type="PANTHER" id="PTHR33991">
    <property type="entry name" value="DNA REPAIR PROTEIN RECO"/>
    <property type="match status" value="1"/>
</dbReference>
<dbReference type="InterPro" id="IPR037278">
    <property type="entry name" value="ARFGAP/RecO"/>
</dbReference>
<dbReference type="SUPFAM" id="SSF57863">
    <property type="entry name" value="ArfGap/RecO-like zinc finger"/>
    <property type="match status" value="1"/>
</dbReference>
<keyword evidence="5 7" id="KW-0234">DNA repair</keyword>
<gene>
    <name evidence="7 9" type="primary">recO</name>
    <name evidence="9" type="ORF">GWI71_02555</name>
</gene>
<dbReference type="InterPro" id="IPR042242">
    <property type="entry name" value="RecO_C"/>
</dbReference>
<comment type="similarity">
    <text evidence="1 7">Belongs to the RecO family.</text>
</comment>
<name>A0ABW9ZIJ6_9HYPH</name>
<evidence type="ECO:0000313" key="9">
    <source>
        <dbReference type="EMBL" id="NBN62550.1"/>
    </source>
</evidence>
<keyword evidence="3 7" id="KW-0227">DNA damage</keyword>
<comment type="caution">
    <text evidence="9">The sequence shown here is derived from an EMBL/GenBank/DDBJ whole genome shotgun (WGS) entry which is preliminary data.</text>
</comment>
<evidence type="ECO:0000256" key="5">
    <source>
        <dbReference type="ARBA" id="ARBA00023204"/>
    </source>
</evidence>
<dbReference type="Pfam" id="PF02565">
    <property type="entry name" value="RecO_C"/>
    <property type="match status" value="1"/>
</dbReference>
<dbReference type="Proteomes" id="UP000541347">
    <property type="component" value="Unassembled WGS sequence"/>
</dbReference>
<keyword evidence="4 7" id="KW-0233">DNA recombination</keyword>
<dbReference type="InterPro" id="IPR012340">
    <property type="entry name" value="NA-bd_OB-fold"/>
</dbReference>
<evidence type="ECO:0000259" key="8">
    <source>
        <dbReference type="Pfam" id="PF11967"/>
    </source>
</evidence>
<dbReference type="HAMAP" id="MF_00201">
    <property type="entry name" value="RecO"/>
    <property type="match status" value="1"/>
</dbReference>
<sequence length="259" mass="27830">MGLEWTDEGVLLSTRAQGESSAVIEVMTRDHGRHLGLVRGGRSRRLAPLLQPGNSLQVTWRARLADQLGVMTVEALTLRAGLLLGDPIGLYGLQHLATLARLLPERVAHAGAHEALTLVLDHLGEPLIVAPLIVRFELELLAELGFGLDLGRCAATGQTHDLAYVSPKSGRAVSRDAGAPYRERLLPLPSFLVAGERQPGSEINFRDVANGLKLTRFFLDRDVLSPRGLSLDQTREGLTGALARAFAQAGLEGLPDPLA</sequence>
<dbReference type="SUPFAM" id="SSF50249">
    <property type="entry name" value="Nucleic acid-binding proteins"/>
    <property type="match status" value="1"/>
</dbReference>
<feature type="domain" description="DNA replication/recombination mediator RecO N-terminal" evidence="8">
    <location>
        <begin position="4"/>
        <end position="73"/>
    </location>
</feature>
<evidence type="ECO:0000256" key="2">
    <source>
        <dbReference type="ARBA" id="ARBA00021310"/>
    </source>
</evidence>
<proteinExistence type="inferred from homology"/>
<dbReference type="Gene3D" id="1.20.1440.120">
    <property type="entry name" value="Recombination protein O, C-terminal domain"/>
    <property type="match status" value="1"/>
</dbReference>
<dbReference type="InterPro" id="IPR022572">
    <property type="entry name" value="DNA_rep/recomb_RecO_N"/>
</dbReference>
<comment type="function">
    <text evidence="7">Involved in DNA repair and RecF pathway recombination.</text>
</comment>
<evidence type="ECO:0000256" key="6">
    <source>
        <dbReference type="ARBA" id="ARBA00033409"/>
    </source>
</evidence>
<protein>
    <recommendedName>
        <fullName evidence="2 7">DNA repair protein RecO</fullName>
    </recommendedName>
    <alternativeName>
        <fullName evidence="6 7">Recombination protein O</fullName>
    </alternativeName>
</protein>
<evidence type="ECO:0000313" key="10">
    <source>
        <dbReference type="Proteomes" id="UP000541347"/>
    </source>
</evidence>
<evidence type="ECO:0000256" key="4">
    <source>
        <dbReference type="ARBA" id="ARBA00023172"/>
    </source>
</evidence>
<evidence type="ECO:0000256" key="1">
    <source>
        <dbReference type="ARBA" id="ARBA00007452"/>
    </source>
</evidence>
<keyword evidence="10" id="KW-1185">Reference proteome</keyword>
<evidence type="ECO:0000256" key="3">
    <source>
        <dbReference type="ARBA" id="ARBA00022763"/>
    </source>
</evidence>
<organism evidence="9 10">
    <name type="scientific">Pannonibacter tanglangensis</name>
    <dbReference type="NCBI Taxonomy" id="2750084"/>
    <lineage>
        <taxon>Bacteria</taxon>
        <taxon>Pseudomonadati</taxon>
        <taxon>Pseudomonadota</taxon>
        <taxon>Alphaproteobacteria</taxon>
        <taxon>Hyphomicrobiales</taxon>
        <taxon>Stappiaceae</taxon>
        <taxon>Pannonibacter</taxon>
    </lineage>
</organism>
<evidence type="ECO:0000256" key="7">
    <source>
        <dbReference type="HAMAP-Rule" id="MF_00201"/>
    </source>
</evidence>
<dbReference type="Gene3D" id="2.40.50.140">
    <property type="entry name" value="Nucleic acid-binding proteins"/>
    <property type="match status" value="1"/>
</dbReference>
<dbReference type="InterPro" id="IPR003717">
    <property type="entry name" value="RecO"/>
</dbReference>
<dbReference type="EMBL" id="JAABLP010000001">
    <property type="protein sequence ID" value="NBN62550.1"/>
    <property type="molecule type" value="Genomic_DNA"/>
</dbReference>
<dbReference type="RefSeq" id="WP_161673585.1">
    <property type="nucleotide sequence ID" value="NZ_JAABLP010000001.1"/>
</dbReference>
<dbReference type="NCBIfam" id="TIGR00613">
    <property type="entry name" value="reco"/>
    <property type="match status" value="1"/>
</dbReference>